<dbReference type="InterPro" id="IPR016095">
    <property type="entry name" value="Ribosomal_uL1_3-a/b-sand"/>
</dbReference>
<dbReference type="Gene3D" id="3.30.190.20">
    <property type="match status" value="1"/>
</dbReference>
<proteinExistence type="inferred from homology"/>
<dbReference type="FunFam" id="3.40.50.790:FF:000001">
    <property type="entry name" value="50S ribosomal protein L1"/>
    <property type="match status" value="1"/>
</dbReference>
<dbReference type="GO" id="GO:0003735">
    <property type="term" value="F:structural constituent of ribosome"/>
    <property type="evidence" value="ECO:0007669"/>
    <property type="project" value="InterPro"/>
</dbReference>
<evidence type="ECO:0000313" key="5">
    <source>
        <dbReference type="Proteomes" id="UP000030653"/>
    </source>
</evidence>
<dbReference type="OrthoDB" id="1747252at2759"/>
<dbReference type="Pfam" id="PF00687">
    <property type="entry name" value="Ribosomal_L1"/>
    <property type="match status" value="1"/>
</dbReference>
<dbReference type="CDD" id="cd00403">
    <property type="entry name" value="Ribosomal_L1"/>
    <property type="match status" value="1"/>
</dbReference>
<dbReference type="EMBL" id="JH795868">
    <property type="protein sequence ID" value="EJU00039.1"/>
    <property type="molecule type" value="Genomic_DNA"/>
</dbReference>
<dbReference type="GO" id="GO:0003723">
    <property type="term" value="F:RNA binding"/>
    <property type="evidence" value="ECO:0007669"/>
    <property type="project" value="InterPro"/>
</dbReference>
<dbReference type="HOGENOM" id="CLU_062853_1_2_1"/>
<dbReference type="InterPro" id="IPR002143">
    <property type="entry name" value="Ribosomal_uL1"/>
</dbReference>
<dbReference type="STRING" id="1858805.M5FUV6"/>
<protein>
    <submittedName>
        <fullName evidence="4">Ribosomal protein L1</fullName>
    </submittedName>
</protein>
<dbReference type="PANTHER" id="PTHR36427:SF3">
    <property type="entry name" value="LARGE RIBOSOMAL SUBUNIT PROTEIN UL1M"/>
    <property type="match status" value="1"/>
</dbReference>
<dbReference type="OMA" id="EFRVDKH"/>
<name>M5FUV6_DACPD</name>
<gene>
    <name evidence="4" type="ORF">DACRYDRAFT_23565</name>
</gene>
<reference evidence="4 5" key="1">
    <citation type="journal article" date="2012" name="Science">
        <title>The Paleozoic origin of enzymatic lignin decomposition reconstructed from 31 fungal genomes.</title>
        <authorList>
            <person name="Floudas D."/>
            <person name="Binder M."/>
            <person name="Riley R."/>
            <person name="Barry K."/>
            <person name="Blanchette R.A."/>
            <person name="Henrissat B."/>
            <person name="Martinez A.T."/>
            <person name="Otillar R."/>
            <person name="Spatafora J.W."/>
            <person name="Yadav J.S."/>
            <person name="Aerts A."/>
            <person name="Benoit I."/>
            <person name="Boyd A."/>
            <person name="Carlson A."/>
            <person name="Copeland A."/>
            <person name="Coutinho P.M."/>
            <person name="de Vries R.P."/>
            <person name="Ferreira P."/>
            <person name="Findley K."/>
            <person name="Foster B."/>
            <person name="Gaskell J."/>
            <person name="Glotzer D."/>
            <person name="Gorecki P."/>
            <person name="Heitman J."/>
            <person name="Hesse C."/>
            <person name="Hori C."/>
            <person name="Igarashi K."/>
            <person name="Jurgens J.A."/>
            <person name="Kallen N."/>
            <person name="Kersten P."/>
            <person name="Kohler A."/>
            <person name="Kuees U."/>
            <person name="Kumar T.K.A."/>
            <person name="Kuo A."/>
            <person name="LaButti K."/>
            <person name="Larrondo L.F."/>
            <person name="Lindquist E."/>
            <person name="Ling A."/>
            <person name="Lombard V."/>
            <person name="Lucas S."/>
            <person name="Lundell T."/>
            <person name="Martin R."/>
            <person name="McLaughlin D.J."/>
            <person name="Morgenstern I."/>
            <person name="Morin E."/>
            <person name="Murat C."/>
            <person name="Nagy L.G."/>
            <person name="Nolan M."/>
            <person name="Ohm R.A."/>
            <person name="Patyshakuliyeva A."/>
            <person name="Rokas A."/>
            <person name="Ruiz-Duenas F.J."/>
            <person name="Sabat G."/>
            <person name="Salamov A."/>
            <person name="Samejima M."/>
            <person name="Schmutz J."/>
            <person name="Slot J.C."/>
            <person name="St John F."/>
            <person name="Stenlid J."/>
            <person name="Sun H."/>
            <person name="Sun S."/>
            <person name="Syed K."/>
            <person name="Tsang A."/>
            <person name="Wiebenga A."/>
            <person name="Young D."/>
            <person name="Pisabarro A."/>
            <person name="Eastwood D.C."/>
            <person name="Martin F."/>
            <person name="Cullen D."/>
            <person name="Grigoriev I.V."/>
            <person name="Hibbett D.S."/>
        </authorList>
    </citation>
    <scope>NUCLEOTIDE SEQUENCE [LARGE SCALE GENOMIC DNA]</scope>
    <source>
        <strain evidence="4 5">DJM-731 SS1</strain>
    </source>
</reference>
<evidence type="ECO:0000256" key="3">
    <source>
        <dbReference type="ARBA" id="ARBA00023274"/>
    </source>
</evidence>
<evidence type="ECO:0000256" key="2">
    <source>
        <dbReference type="ARBA" id="ARBA00022980"/>
    </source>
</evidence>
<evidence type="ECO:0000313" key="4">
    <source>
        <dbReference type="EMBL" id="EJU00039.1"/>
    </source>
</evidence>
<dbReference type="InterPro" id="IPR023674">
    <property type="entry name" value="Ribosomal_uL1-like"/>
</dbReference>
<keyword evidence="3" id="KW-0687">Ribonucleoprotein</keyword>
<dbReference type="Gene3D" id="3.40.50.790">
    <property type="match status" value="1"/>
</dbReference>
<evidence type="ECO:0000256" key="1">
    <source>
        <dbReference type="ARBA" id="ARBA00010531"/>
    </source>
</evidence>
<dbReference type="AlphaFoldDB" id="M5FUV6"/>
<dbReference type="PIRSF" id="PIRSF002155">
    <property type="entry name" value="Ribosomal_L1"/>
    <property type="match status" value="1"/>
</dbReference>
<dbReference type="InterPro" id="IPR028364">
    <property type="entry name" value="Ribosomal_uL1/biogenesis"/>
</dbReference>
<dbReference type="PANTHER" id="PTHR36427">
    <property type="entry name" value="54S RIBOSOMAL PROTEIN L1, MITOCHONDRIAL"/>
    <property type="match status" value="1"/>
</dbReference>
<dbReference type="RefSeq" id="XP_040626936.1">
    <property type="nucleotide sequence ID" value="XM_040773286.1"/>
</dbReference>
<dbReference type="Proteomes" id="UP000030653">
    <property type="component" value="Unassembled WGS sequence"/>
</dbReference>
<keyword evidence="2 4" id="KW-0689">Ribosomal protein</keyword>
<comment type="similarity">
    <text evidence="1">Belongs to the universal ribosomal protein uL1 family.</text>
</comment>
<organism evidence="4 5">
    <name type="scientific">Dacryopinax primogenitus (strain DJM 731)</name>
    <name type="common">Brown rot fungus</name>
    <dbReference type="NCBI Taxonomy" id="1858805"/>
    <lineage>
        <taxon>Eukaryota</taxon>
        <taxon>Fungi</taxon>
        <taxon>Dikarya</taxon>
        <taxon>Basidiomycota</taxon>
        <taxon>Agaricomycotina</taxon>
        <taxon>Dacrymycetes</taxon>
        <taxon>Dacrymycetales</taxon>
        <taxon>Dacrymycetaceae</taxon>
        <taxon>Dacryopinax</taxon>
    </lineage>
</organism>
<dbReference type="GO" id="GO:0005762">
    <property type="term" value="C:mitochondrial large ribosomal subunit"/>
    <property type="evidence" value="ECO:0007669"/>
    <property type="project" value="TreeGrafter"/>
</dbReference>
<dbReference type="SUPFAM" id="SSF56808">
    <property type="entry name" value="Ribosomal protein L1"/>
    <property type="match status" value="1"/>
</dbReference>
<keyword evidence="5" id="KW-1185">Reference proteome</keyword>
<dbReference type="GeneID" id="63688348"/>
<sequence>MSTSLLVRSLRPSTSYTSLCASSTPSRRCLHASTPAFASKKKKAKEINEQAMSIPDAVFLLKSVEVARPNNAIELTVNTDFTRGEAAMRGRLSFPRDPRTEDVNMLVFCDGPQVDQALAAGATWAGGEDLVEGVLNGKIQPTAVLATPSMAPTIARLARTLGPRGLMPNAKRGTLVTDVVQGIQEAKGMSSWKVDRSGAVRTKVARVHFTTEEIEKNIAVLLDNIKRGGNEKKASYETGRVYAIQQVYISSTQGPGIELRDYSI</sequence>
<dbReference type="GO" id="GO:0006412">
    <property type="term" value="P:translation"/>
    <property type="evidence" value="ECO:0007669"/>
    <property type="project" value="InterPro"/>
</dbReference>
<accession>M5FUV6</accession>